<reference evidence="1" key="2">
    <citation type="submission" date="2014-03" db="EMBL/GenBank/DDBJ databases">
        <authorList>
            <person name="Genoscope - CEA"/>
        </authorList>
    </citation>
    <scope>NUCLEOTIDE SEQUENCE</scope>
</reference>
<dbReference type="PaxDb" id="8022-A0A060X575"/>
<proteinExistence type="predicted"/>
<dbReference type="EMBL" id="FR904971">
    <property type="protein sequence ID" value="CDQ74392.1"/>
    <property type="molecule type" value="Genomic_DNA"/>
</dbReference>
<dbReference type="STRING" id="8022.A0A060X575"/>
<evidence type="ECO:0000313" key="1">
    <source>
        <dbReference type="EMBL" id="CDQ74392.1"/>
    </source>
</evidence>
<protein>
    <submittedName>
        <fullName evidence="1">Uncharacterized protein</fullName>
    </submittedName>
</protein>
<gene>
    <name evidence="1" type="ORF">GSONMT00039855001</name>
</gene>
<reference evidence="1" key="1">
    <citation type="journal article" date="2014" name="Nat. Commun.">
        <title>The rainbow trout genome provides novel insights into evolution after whole-genome duplication in vertebrates.</title>
        <authorList>
            <person name="Berthelot C."/>
            <person name="Brunet F."/>
            <person name="Chalopin D."/>
            <person name="Juanchich A."/>
            <person name="Bernard M."/>
            <person name="Noel B."/>
            <person name="Bento P."/>
            <person name="Da Silva C."/>
            <person name="Labadie K."/>
            <person name="Alberti A."/>
            <person name="Aury J.M."/>
            <person name="Louis A."/>
            <person name="Dehais P."/>
            <person name="Bardou P."/>
            <person name="Montfort J."/>
            <person name="Klopp C."/>
            <person name="Cabau C."/>
            <person name="Gaspin C."/>
            <person name="Thorgaard G.H."/>
            <person name="Boussaha M."/>
            <person name="Quillet E."/>
            <person name="Guyomard R."/>
            <person name="Galiana D."/>
            <person name="Bobe J."/>
            <person name="Volff J.N."/>
            <person name="Genet C."/>
            <person name="Wincker P."/>
            <person name="Jaillon O."/>
            <person name="Roest Crollius H."/>
            <person name="Guiguen Y."/>
        </authorList>
    </citation>
    <scope>NUCLEOTIDE SEQUENCE [LARGE SCALE GENOMIC DNA]</scope>
</reference>
<sequence>MAFGRTKLQRVQDHSLESALTEEYCKNHFLVGLLLREVAEALQRSDS</sequence>
<organism evidence="1 2">
    <name type="scientific">Oncorhynchus mykiss</name>
    <name type="common">Rainbow trout</name>
    <name type="synonym">Salmo gairdneri</name>
    <dbReference type="NCBI Taxonomy" id="8022"/>
    <lineage>
        <taxon>Eukaryota</taxon>
        <taxon>Metazoa</taxon>
        <taxon>Chordata</taxon>
        <taxon>Craniata</taxon>
        <taxon>Vertebrata</taxon>
        <taxon>Euteleostomi</taxon>
        <taxon>Actinopterygii</taxon>
        <taxon>Neopterygii</taxon>
        <taxon>Teleostei</taxon>
        <taxon>Protacanthopterygii</taxon>
        <taxon>Salmoniformes</taxon>
        <taxon>Salmonidae</taxon>
        <taxon>Salmoninae</taxon>
        <taxon>Oncorhynchus</taxon>
    </lineage>
</organism>
<dbReference type="AlphaFoldDB" id="A0A060X575"/>
<name>A0A060X575_ONCMY</name>
<accession>A0A060X575</accession>
<dbReference type="Proteomes" id="UP000193380">
    <property type="component" value="Unassembled WGS sequence"/>
</dbReference>
<evidence type="ECO:0000313" key="2">
    <source>
        <dbReference type="Proteomes" id="UP000193380"/>
    </source>
</evidence>